<gene>
    <name evidence="1" type="ORF">NPIL_160891</name>
</gene>
<organism evidence="1 2">
    <name type="scientific">Nephila pilipes</name>
    <name type="common">Giant wood spider</name>
    <name type="synonym">Nephila maculata</name>
    <dbReference type="NCBI Taxonomy" id="299642"/>
    <lineage>
        <taxon>Eukaryota</taxon>
        <taxon>Metazoa</taxon>
        <taxon>Ecdysozoa</taxon>
        <taxon>Arthropoda</taxon>
        <taxon>Chelicerata</taxon>
        <taxon>Arachnida</taxon>
        <taxon>Araneae</taxon>
        <taxon>Araneomorphae</taxon>
        <taxon>Entelegynae</taxon>
        <taxon>Araneoidea</taxon>
        <taxon>Nephilidae</taxon>
        <taxon>Nephila</taxon>
    </lineage>
</organism>
<evidence type="ECO:0000313" key="2">
    <source>
        <dbReference type="Proteomes" id="UP000887013"/>
    </source>
</evidence>
<dbReference type="EMBL" id="BMAW01103076">
    <property type="protein sequence ID" value="GFT07197.1"/>
    <property type="molecule type" value="Genomic_DNA"/>
</dbReference>
<reference evidence="1" key="1">
    <citation type="submission" date="2020-08" db="EMBL/GenBank/DDBJ databases">
        <title>Multicomponent nature underlies the extraordinary mechanical properties of spider dragline silk.</title>
        <authorList>
            <person name="Kono N."/>
            <person name="Nakamura H."/>
            <person name="Mori M."/>
            <person name="Yoshida Y."/>
            <person name="Ohtoshi R."/>
            <person name="Malay A.D."/>
            <person name="Moran D.A.P."/>
            <person name="Tomita M."/>
            <person name="Numata K."/>
            <person name="Arakawa K."/>
        </authorList>
    </citation>
    <scope>NUCLEOTIDE SEQUENCE</scope>
</reference>
<comment type="caution">
    <text evidence="1">The sequence shown here is derived from an EMBL/GenBank/DDBJ whole genome shotgun (WGS) entry which is preliminary data.</text>
</comment>
<name>A0A8X6TG50_NEPPI</name>
<protein>
    <submittedName>
        <fullName evidence="1">Uncharacterized protein</fullName>
    </submittedName>
</protein>
<keyword evidence="2" id="KW-1185">Reference proteome</keyword>
<sequence length="73" mass="8464">MSVRKEKQSTTILGWSSLLLTEPLGLDGKIPKTIPECGQLFQQLEIIWEEIQLDTILEPYPSIPCFMNHWIQH</sequence>
<evidence type="ECO:0000313" key="1">
    <source>
        <dbReference type="EMBL" id="GFT07197.1"/>
    </source>
</evidence>
<dbReference type="AlphaFoldDB" id="A0A8X6TG50"/>
<accession>A0A8X6TG50</accession>
<proteinExistence type="predicted"/>
<dbReference type="Proteomes" id="UP000887013">
    <property type="component" value="Unassembled WGS sequence"/>
</dbReference>